<evidence type="ECO:0000313" key="3">
    <source>
        <dbReference type="Proteomes" id="UP001139451"/>
    </source>
</evidence>
<proteinExistence type="predicted"/>
<dbReference type="Pfam" id="PF03724">
    <property type="entry name" value="META"/>
    <property type="match status" value="1"/>
</dbReference>
<comment type="caution">
    <text evidence="2">The sequence shown here is derived from an EMBL/GenBank/DDBJ whole genome shotgun (WGS) entry which is preliminary data.</text>
</comment>
<dbReference type="Gene3D" id="2.40.128.270">
    <property type="match status" value="1"/>
</dbReference>
<dbReference type="AlphaFoldDB" id="A0A9X2HQ25"/>
<dbReference type="EMBL" id="JAMLDX010000010">
    <property type="protein sequence ID" value="MCP3731539.1"/>
    <property type="molecule type" value="Genomic_DNA"/>
</dbReference>
<gene>
    <name evidence="2" type="ORF">M9978_14015</name>
</gene>
<dbReference type="InterPro" id="IPR038670">
    <property type="entry name" value="HslJ-like_sf"/>
</dbReference>
<dbReference type="Proteomes" id="UP001139451">
    <property type="component" value="Unassembled WGS sequence"/>
</dbReference>
<keyword evidence="3" id="KW-1185">Reference proteome</keyword>
<feature type="domain" description="DUF306" evidence="1">
    <location>
        <begin position="167"/>
        <end position="265"/>
    </location>
</feature>
<dbReference type="InterPro" id="IPR005184">
    <property type="entry name" value="DUF306_Meta_HslJ"/>
</dbReference>
<sequence length="395" mass="41568">MLFLAAVATASACCAPVEKLTGESRTREPIGIATDDGSFLKRIDPLGGQWRVERIDGDDFTVHKAWVDFSAGGFLNHGAGCSGGYPAFYRSSGERITITRLEPIRIGKCSAAEAVARADAAASERRLASFLDQVAAWTKSDDQTLILSARDGTRALLKRPVEPNPELAGRWLIESIGGRPLVTERRPATLMISRGSIGASADCNGMGSSFTIPSPGRLAVTGPIISTAMGCLAEDAAEDALMAQAMRSATAYQLLRGRLILTGGPGMILRRPAPTNQQLAGDYEACGNTLLGAYHEGPITLAIDNRTMRDNAGCIATYEADGPQLTLRLGEGAACANPAPPYQPGRPTGIGGKISTLAVAQPDGFAFDEQGRLILRTSRGLLNMCRKGTPPPVGS</sequence>
<evidence type="ECO:0000259" key="1">
    <source>
        <dbReference type="Pfam" id="PF03724"/>
    </source>
</evidence>
<evidence type="ECO:0000313" key="2">
    <source>
        <dbReference type="EMBL" id="MCP3731539.1"/>
    </source>
</evidence>
<accession>A0A9X2HQ25</accession>
<protein>
    <submittedName>
        <fullName evidence="2">META domain-containing protein</fullName>
    </submittedName>
</protein>
<organism evidence="2 3">
    <name type="scientific">Sphingomonas tagetis</name>
    <dbReference type="NCBI Taxonomy" id="2949092"/>
    <lineage>
        <taxon>Bacteria</taxon>
        <taxon>Pseudomonadati</taxon>
        <taxon>Pseudomonadota</taxon>
        <taxon>Alphaproteobacteria</taxon>
        <taxon>Sphingomonadales</taxon>
        <taxon>Sphingomonadaceae</taxon>
        <taxon>Sphingomonas</taxon>
    </lineage>
</organism>
<name>A0A9X2HQ25_9SPHN</name>
<reference evidence="2" key="1">
    <citation type="submission" date="2022-05" db="EMBL/GenBank/DDBJ databases">
        <title>Sphingomonas sp. strain MG17 Genome sequencing and assembly.</title>
        <authorList>
            <person name="Kim I."/>
        </authorList>
    </citation>
    <scope>NUCLEOTIDE SEQUENCE</scope>
    <source>
        <strain evidence="2">MG17</strain>
    </source>
</reference>
<dbReference type="RefSeq" id="WP_254294219.1">
    <property type="nucleotide sequence ID" value="NZ_JAMLDX010000010.1"/>
</dbReference>